<organism evidence="1">
    <name type="scientific">Anguilla anguilla</name>
    <name type="common">European freshwater eel</name>
    <name type="synonym">Muraena anguilla</name>
    <dbReference type="NCBI Taxonomy" id="7936"/>
    <lineage>
        <taxon>Eukaryota</taxon>
        <taxon>Metazoa</taxon>
        <taxon>Chordata</taxon>
        <taxon>Craniata</taxon>
        <taxon>Vertebrata</taxon>
        <taxon>Euteleostomi</taxon>
        <taxon>Actinopterygii</taxon>
        <taxon>Neopterygii</taxon>
        <taxon>Teleostei</taxon>
        <taxon>Anguilliformes</taxon>
        <taxon>Anguillidae</taxon>
        <taxon>Anguilla</taxon>
    </lineage>
</organism>
<proteinExistence type="predicted"/>
<name>A0A0E9QVL7_ANGAN</name>
<evidence type="ECO:0000313" key="1">
    <source>
        <dbReference type="EMBL" id="JAH21006.1"/>
    </source>
</evidence>
<protein>
    <submittedName>
        <fullName evidence="1">Uncharacterized protein</fullName>
    </submittedName>
</protein>
<dbReference type="EMBL" id="GBXM01074944">
    <property type="protein sequence ID" value="JAH33633.1"/>
    <property type="molecule type" value="Transcribed_RNA"/>
</dbReference>
<accession>A0A0E9QVL7</accession>
<sequence>MRMASSYKTLSPRMKVVAIFWLQHMKRVKQA</sequence>
<dbReference type="AlphaFoldDB" id="A0A0E9QVL7"/>
<reference evidence="1" key="2">
    <citation type="journal article" date="2015" name="Fish Shellfish Immunol.">
        <title>Early steps in the European eel (Anguilla anguilla)-Vibrio vulnificus interaction in the gills: Role of the RtxA13 toxin.</title>
        <authorList>
            <person name="Callol A."/>
            <person name="Pajuelo D."/>
            <person name="Ebbesson L."/>
            <person name="Teles M."/>
            <person name="MacKenzie S."/>
            <person name="Amaro C."/>
        </authorList>
    </citation>
    <scope>NUCLEOTIDE SEQUENCE</scope>
</reference>
<dbReference type="EMBL" id="GBXM01087571">
    <property type="protein sequence ID" value="JAH21006.1"/>
    <property type="molecule type" value="Transcribed_RNA"/>
</dbReference>
<reference evidence="1" key="1">
    <citation type="submission" date="2014-11" db="EMBL/GenBank/DDBJ databases">
        <authorList>
            <person name="Amaro Gonzalez C."/>
        </authorList>
    </citation>
    <scope>NUCLEOTIDE SEQUENCE</scope>
</reference>